<dbReference type="OMA" id="THFHEYL"/>
<keyword evidence="3" id="KW-0378">Hydrolase</keyword>
<sequence>MASTFSVKLKIYDLSRGMVKAWSPLLIGKQIDGVWHTAVLVYDMEYFYGGGILCLAPNEFESYYDIKPVNVISMGTTELQQSHFHEYLNGIQQNFTVDKYNLISWNCNNFTNEVCNFLVGKNIPEYILNTPYEVMSTSKGKLILDMMQSYQTSIAPGLDAQSTINSKGGIGDNKSISNNENDEKKEYSKLPSVSLDNFFNENKIENLLEEYLKNDKYDLNEKKLFLNTLKIFFDNLITNTNILKNRYIYKKHYNLFNNELTICEYNKMLNSLGFLQGFVEYDEINNLETLTIFIDKNNINKHAFSEHLGLFINKNFFLKNEDSSIFKMEALNFKDVSEYISYTSKKNSNANDVFIFISEMFINDNIDTTNEKNNLNFFNIIKDRIISDPQIEKDFLSNISDLLNARINSLAPL</sequence>
<dbReference type="OrthoDB" id="21221at2759"/>
<feature type="domain" description="PPPDE" evidence="5">
    <location>
        <begin position="5"/>
        <end position="148"/>
    </location>
</feature>
<evidence type="ECO:0000256" key="1">
    <source>
        <dbReference type="ARBA" id="ARBA00008140"/>
    </source>
</evidence>
<dbReference type="InterPro" id="IPR042266">
    <property type="entry name" value="PPPDE_sf"/>
</dbReference>
<dbReference type="RefSeq" id="XP_028864421.1">
    <property type="nucleotide sequence ID" value="XM_029008097.1"/>
</dbReference>
<keyword evidence="7" id="KW-1185">Reference proteome</keyword>
<dbReference type="KEGG" id="pmal:PMUG01_14052700"/>
<evidence type="ECO:0000313" key="7">
    <source>
        <dbReference type="Proteomes" id="UP000219813"/>
    </source>
</evidence>
<evidence type="ECO:0000259" key="5">
    <source>
        <dbReference type="PROSITE" id="PS51858"/>
    </source>
</evidence>
<feature type="region of interest" description="Disordered" evidence="4">
    <location>
        <begin position="165"/>
        <end position="185"/>
    </location>
</feature>
<name>A0A1D3TEY0_PLAMA</name>
<dbReference type="SMART" id="SM01179">
    <property type="entry name" value="DUF862"/>
    <property type="match status" value="1"/>
</dbReference>
<dbReference type="VEuPathDB" id="PlasmoDB:PmUG01_14052700"/>
<dbReference type="GO" id="GO:0008233">
    <property type="term" value="F:peptidase activity"/>
    <property type="evidence" value="ECO:0007669"/>
    <property type="project" value="UniProtKB-KW"/>
</dbReference>
<protein>
    <submittedName>
        <fullName evidence="6">PPPDE peptidase domain-containing protein, putative</fullName>
    </submittedName>
</protein>
<comment type="similarity">
    <text evidence="1">Belongs to the DeSI family.</text>
</comment>
<dbReference type="PANTHER" id="PTHR12378">
    <property type="entry name" value="DESUMOYLATING ISOPEPTIDASE"/>
    <property type="match status" value="1"/>
</dbReference>
<dbReference type="InterPro" id="IPR008580">
    <property type="entry name" value="PPPDE_dom"/>
</dbReference>
<evidence type="ECO:0000256" key="4">
    <source>
        <dbReference type="SAM" id="MobiDB-lite"/>
    </source>
</evidence>
<evidence type="ECO:0000256" key="2">
    <source>
        <dbReference type="ARBA" id="ARBA00022670"/>
    </source>
</evidence>
<dbReference type="Gene3D" id="3.90.1720.30">
    <property type="entry name" value="PPPDE domains"/>
    <property type="match status" value="1"/>
</dbReference>
<organism evidence="6 7">
    <name type="scientific">Plasmodium malariae</name>
    <dbReference type="NCBI Taxonomy" id="5858"/>
    <lineage>
        <taxon>Eukaryota</taxon>
        <taxon>Sar</taxon>
        <taxon>Alveolata</taxon>
        <taxon>Apicomplexa</taxon>
        <taxon>Aconoidasida</taxon>
        <taxon>Haemosporida</taxon>
        <taxon>Plasmodiidae</taxon>
        <taxon>Plasmodium</taxon>
        <taxon>Plasmodium (Plasmodium)</taxon>
    </lineage>
</organism>
<dbReference type="Proteomes" id="UP000219813">
    <property type="component" value="Chromosome 14"/>
</dbReference>
<evidence type="ECO:0000256" key="3">
    <source>
        <dbReference type="ARBA" id="ARBA00022801"/>
    </source>
</evidence>
<accession>A0A1D3TEY0</accession>
<dbReference type="PROSITE" id="PS51858">
    <property type="entry name" value="PPPDE"/>
    <property type="match status" value="1"/>
</dbReference>
<dbReference type="GeneID" id="39871838"/>
<gene>
    <name evidence="6" type="primary">PmUG01_14052700</name>
    <name evidence="6" type="ORF">PMUG01_14052700</name>
</gene>
<dbReference type="GO" id="GO:0006508">
    <property type="term" value="P:proteolysis"/>
    <property type="evidence" value="ECO:0007669"/>
    <property type="project" value="UniProtKB-KW"/>
</dbReference>
<dbReference type="AlphaFoldDB" id="A0A1D3TEY0"/>
<dbReference type="PANTHER" id="PTHR12378:SF7">
    <property type="entry name" value="DESUMOYLATING ISOPEPTIDASE 1"/>
    <property type="match status" value="1"/>
</dbReference>
<reference evidence="6 7" key="1">
    <citation type="submission" date="2016-06" db="EMBL/GenBank/DDBJ databases">
        <authorList>
            <consortium name="Pathogen Informatics"/>
        </authorList>
    </citation>
    <scope>NUCLEOTIDE SEQUENCE [LARGE SCALE GENOMIC DNA]</scope>
</reference>
<evidence type="ECO:0000313" key="6">
    <source>
        <dbReference type="EMBL" id="SCP03468.1"/>
    </source>
</evidence>
<dbReference type="GO" id="GO:0070646">
    <property type="term" value="P:protein modification by small protein removal"/>
    <property type="evidence" value="ECO:0007669"/>
    <property type="project" value="TreeGrafter"/>
</dbReference>
<dbReference type="EMBL" id="LT594635">
    <property type="protein sequence ID" value="SCP03468.1"/>
    <property type="molecule type" value="Genomic_DNA"/>
</dbReference>
<keyword evidence="2" id="KW-0645">Protease</keyword>
<dbReference type="Pfam" id="PF05903">
    <property type="entry name" value="Peptidase_C97"/>
    <property type="match status" value="1"/>
</dbReference>
<proteinExistence type="inferred from homology"/>